<comment type="caution">
    <text evidence="1">The sequence shown here is derived from an EMBL/GenBank/DDBJ whole genome shotgun (WGS) entry which is preliminary data.</text>
</comment>
<accession>A0A1E7WCJ3</accession>
<name>A0A1E7WCJ3_9BURK</name>
<evidence type="ECO:0000313" key="1">
    <source>
        <dbReference type="EMBL" id="OEZ95005.1"/>
    </source>
</evidence>
<proteinExistence type="predicted"/>
<organism evidence="1 2">
    <name type="scientific">Duganella phyllosphaerae</name>
    <dbReference type="NCBI Taxonomy" id="762836"/>
    <lineage>
        <taxon>Bacteria</taxon>
        <taxon>Pseudomonadati</taxon>
        <taxon>Pseudomonadota</taxon>
        <taxon>Betaproteobacteria</taxon>
        <taxon>Burkholderiales</taxon>
        <taxon>Oxalobacteraceae</taxon>
        <taxon>Telluria group</taxon>
        <taxon>Duganella</taxon>
    </lineage>
</organism>
<reference evidence="2" key="1">
    <citation type="journal article" date="2016" name="Front. Microbiol.">
        <title>Molecular Keys to the Janthinobacterium and Duganella spp. Interaction with the Plant Pathogen Fusarium graminearum.</title>
        <authorList>
            <person name="Haack F.S."/>
            <person name="Poehlein A."/>
            <person name="Kroger C."/>
            <person name="Voigt C.A."/>
            <person name="Piepenbring M."/>
            <person name="Bode H.B."/>
            <person name="Daniel R."/>
            <person name="Schafer W."/>
            <person name="Streit W.R."/>
        </authorList>
    </citation>
    <scope>NUCLEOTIDE SEQUENCE [LARGE SCALE GENOMIC DNA]</scope>
    <source>
        <strain evidence="2">T54</strain>
    </source>
</reference>
<keyword evidence="2" id="KW-1185">Reference proteome</keyword>
<sequence>MGEKSTVYTRGSLVACRFDTVPLTALKLASDRPDGASENDTVMALVWPAPITLTLVLRVAVGPVTSST</sequence>
<protein>
    <submittedName>
        <fullName evidence="1">Uncharacterized protein</fullName>
    </submittedName>
</protein>
<dbReference type="Proteomes" id="UP000175989">
    <property type="component" value="Unassembled WGS sequence"/>
</dbReference>
<dbReference type="AlphaFoldDB" id="A0A1E7WCJ3"/>
<evidence type="ECO:0000313" key="2">
    <source>
        <dbReference type="Proteomes" id="UP000175989"/>
    </source>
</evidence>
<dbReference type="EMBL" id="LROM01000127">
    <property type="protein sequence ID" value="OEZ95005.1"/>
    <property type="molecule type" value="Genomic_DNA"/>
</dbReference>
<gene>
    <name evidence="1" type="ORF">DUPY_43870</name>
</gene>